<evidence type="ECO:0000259" key="1">
    <source>
        <dbReference type="Pfam" id="PF01738"/>
    </source>
</evidence>
<dbReference type="Proteomes" id="UP000197138">
    <property type="component" value="Unassembled WGS sequence"/>
</dbReference>
<gene>
    <name evidence="5" type="primary">LOC116208476</name>
    <name evidence="2" type="ORF">CDL15_Pgr008504</name>
</gene>
<keyword evidence="4" id="KW-1185">Reference proteome</keyword>
<dbReference type="EMBL" id="MTKT01003794">
    <property type="protein sequence ID" value="OWM74191.1"/>
    <property type="molecule type" value="Genomic_DNA"/>
</dbReference>
<reference evidence="3" key="1">
    <citation type="journal article" date="2017" name="Plant J.">
        <title>The pomegranate (Punica granatum L.) genome and the genomics of punicalagin biosynthesis.</title>
        <authorList>
            <person name="Qin G."/>
            <person name="Xu C."/>
            <person name="Ming R."/>
            <person name="Tang H."/>
            <person name="Guyot R."/>
            <person name="Kramer E.M."/>
            <person name="Hu Y."/>
            <person name="Yi X."/>
            <person name="Qi Y."/>
            <person name="Xu X."/>
            <person name="Gao Z."/>
            <person name="Pan H."/>
            <person name="Jian J."/>
            <person name="Tian Y."/>
            <person name="Yue Z."/>
            <person name="Xu Y."/>
        </authorList>
    </citation>
    <scope>NUCLEOTIDE SEQUENCE [LARGE SCALE GENOMIC DNA]</scope>
    <source>
        <strain evidence="3">cv. Dabenzi</strain>
    </source>
</reference>
<dbReference type="Gene3D" id="3.40.50.1820">
    <property type="entry name" value="alpha/beta hydrolase"/>
    <property type="match status" value="1"/>
</dbReference>
<feature type="domain" description="Dienelactone hydrolase" evidence="1">
    <location>
        <begin position="29"/>
        <end position="237"/>
    </location>
</feature>
<protein>
    <submittedName>
        <fullName evidence="5">Endo-1,31,4-beta-D-glucanase-like</fullName>
    </submittedName>
</protein>
<evidence type="ECO:0000313" key="3">
    <source>
        <dbReference type="Proteomes" id="UP000197138"/>
    </source>
</evidence>
<dbReference type="PANTHER" id="PTHR17630">
    <property type="entry name" value="DIENELACTONE HYDROLASE"/>
    <property type="match status" value="1"/>
</dbReference>
<dbReference type="Proteomes" id="UP000515151">
    <property type="component" value="Chromosome 5"/>
</dbReference>
<dbReference type="GeneID" id="116208476"/>
<dbReference type="GO" id="GO:0016787">
    <property type="term" value="F:hydrolase activity"/>
    <property type="evidence" value="ECO:0007669"/>
    <property type="project" value="InterPro"/>
</dbReference>
<sequence>MSGPQCFENPPTIPTGAGDGTVDDFAGLKTYITGPSDSQLAILFISDAFGYEAPNLRKLADKVAAAGYLVVVPDFLYGDPVDLNKPDFSVEAWLKLHSPDKGCEDAKLVIAALKAKGVCAIGVAGFCWGGMVLAKLASSDDIRAAVILHPGKITKDEIEAVKIPTAILGAENDHIVPPEELEKLGEILSAKSELESYVKIFPGVSHGWSVRYKLEDESAVRSAEEAHLDMLDWFQKHVK</sequence>
<dbReference type="AlphaFoldDB" id="A0A218WPN0"/>
<dbReference type="Pfam" id="PF01738">
    <property type="entry name" value="DLH"/>
    <property type="match status" value="1"/>
</dbReference>
<reference evidence="5" key="4">
    <citation type="submission" date="2025-04" db="UniProtKB">
        <authorList>
            <consortium name="RefSeq"/>
        </authorList>
    </citation>
    <scope>IDENTIFICATION</scope>
    <source>
        <tissue evidence="5">Leaf</tissue>
    </source>
</reference>
<evidence type="ECO:0000313" key="5">
    <source>
        <dbReference type="RefSeq" id="XP_031397813.1"/>
    </source>
</evidence>
<reference evidence="2" key="2">
    <citation type="submission" date="2017-06" db="EMBL/GenBank/DDBJ databases">
        <title>The pomegranate genome and the genomics of punicalagin biosynthesis.</title>
        <authorList>
            <person name="Xu C."/>
        </authorList>
    </citation>
    <scope>NUCLEOTIDE SEQUENCE [LARGE SCALE GENOMIC DNA]</scope>
    <source>
        <tissue evidence="2">Fresh leaf</tissue>
    </source>
</reference>
<dbReference type="RefSeq" id="XP_031397813.1">
    <property type="nucleotide sequence ID" value="XM_031541953.1"/>
</dbReference>
<accession>A0A218WPN0</accession>
<proteinExistence type="predicted"/>
<dbReference type="SUPFAM" id="SSF53474">
    <property type="entry name" value="alpha/beta-Hydrolases"/>
    <property type="match status" value="1"/>
</dbReference>
<evidence type="ECO:0000313" key="4">
    <source>
        <dbReference type="Proteomes" id="UP000515151"/>
    </source>
</evidence>
<dbReference type="InterPro" id="IPR029058">
    <property type="entry name" value="AB_hydrolase_fold"/>
</dbReference>
<evidence type="ECO:0000313" key="2">
    <source>
        <dbReference type="EMBL" id="OWM74191.1"/>
    </source>
</evidence>
<name>A0A218WPN0_PUNGR</name>
<organism evidence="2 3">
    <name type="scientific">Punica granatum</name>
    <name type="common">Pomegranate</name>
    <dbReference type="NCBI Taxonomy" id="22663"/>
    <lineage>
        <taxon>Eukaryota</taxon>
        <taxon>Viridiplantae</taxon>
        <taxon>Streptophyta</taxon>
        <taxon>Embryophyta</taxon>
        <taxon>Tracheophyta</taxon>
        <taxon>Spermatophyta</taxon>
        <taxon>Magnoliopsida</taxon>
        <taxon>eudicotyledons</taxon>
        <taxon>Gunneridae</taxon>
        <taxon>Pentapetalae</taxon>
        <taxon>rosids</taxon>
        <taxon>malvids</taxon>
        <taxon>Myrtales</taxon>
        <taxon>Lythraceae</taxon>
        <taxon>Punica</taxon>
    </lineage>
</organism>
<dbReference type="OrthoDB" id="17560at2759"/>
<dbReference type="PANTHER" id="PTHR17630:SF103">
    <property type="entry name" value="DIENELACTONE HYDROLASE DOMAIN-CONTAINING PROTEIN"/>
    <property type="match status" value="1"/>
</dbReference>
<reference evidence="4" key="3">
    <citation type="journal article" date="2020" name="Plant Biotechnol. J.">
        <title>The pomegranate (Punica granatum L.) draft genome dissects genetic divergence between soft- and hard-seeded cultivars.</title>
        <authorList>
            <person name="Luo X."/>
            <person name="Li H."/>
            <person name="Wu Z."/>
            <person name="Yao W."/>
            <person name="Zhao P."/>
            <person name="Cao D."/>
            <person name="Yu H."/>
            <person name="Li K."/>
            <person name="Poudel K."/>
            <person name="Zhao D."/>
            <person name="Zhang F."/>
            <person name="Xia X."/>
            <person name="Chen L."/>
            <person name="Wang Q."/>
            <person name="Jing D."/>
            <person name="Cao S."/>
        </authorList>
    </citation>
    <scope>NUCLEOTIDE SEQUENCE [LARGE SCALE GENOMIC DNA]</scope>
</reference>
<dbReference type="InterPro" id="IPR002925">
    <property type="entry name" value="Dienelactn_hydro"/>
</dbReference>